<dbReference type="AlphaFoldDB" id="A0A3B1D5Q0"/>
<evidence type="ECO:0000313" key="1">
    <source>
        <dbReference type="EMBL" id="VAX27055.1"/>
    </source>
</evidence>
<protein>
    <submittedName>
        <fullName evidence="1">Uncharacterized protein</fullName>
    </submittedName>
</protein>
<proteinExistence type="predicted"/>
<name>A0A3B1D5Q0_9ZZZZ</name>
<organism evidence="1">
    <name type="scientific">hydrothermal vent metagenome</name>
    <dbReference type="NCBI Taxonomy" id="652676"/>
    <lineage>
        <taxon>unclassified sequences</taxon>
        <taxon>metagenomes</taxon>
        <taxon>ecological metagenomes</taxon>
    </lineage>
</organism>
<dbReference type="EMBL" id="UOGD01000367">
    <property type="protein sequence ID" value="VAX27055.1"/>
    <property type="molecule type" value="Genomic_DNA"/>
</dbReference>
<sequence length="47" mass="5831">MGAFNKHDYGKLWNWEHELARPLWFLQTKFDKSVLEKGERFYKVEKE</sequence>
<reference evidence="1" key="1">
    <citation type="submission" date="2018-06" db="EMBL/GenBank/DDBJ databases">
        <authorList>
            <person name="Zhirakovskaya E."/>
        </authorList>
    </citation>
    <scope>NUCLEOTIDE SEQUENCE</scope>
</reference>
<accession>A0A3B1D5Q0</accession>
<gene>
    <name evidence="1" type="ORF">MNBD_IGNAVI01-2943</name>
</gene>